<dbReference type="Proteomes" id="UP000001072">
    <property type="component" value="Unassembled WGS sequence"/>
</dbReference>
<dbReference type="VEuPathDB" id="FungiDB:MELLADRAFT_102318"/>
<dbReference type="AlphaFoldDB" id="F4R7W7"/>
<sequence length="915" mass="103092">MYHSLCATTSIVFMTICPLKTTSMNLNEHLDTALRLGTSTPGNIAKSNLDEIGLLESKRAAELGSLDLSLAPPSGTTKKMVPSKQNQLSSALGIQKTHIFKNPFQEKQHSRISSDVEMWLKDQNVQDQITEPASHLLGIKHSIMPYDNLMFEASSSSFPAHNPQDSGSRNLQIHGVPTHNLPRLGSGSNSLQGFPTRDQSAENFANNLESHPIQMSRASQEKGVSGKFRSGYEESLPSGGTKEALIVPKRRKFYRVIPRNMPKLSTLGKDELWVFDRMRGEIATWFDNLEAFLKERIHQDRIIRIKPIDIRRALGFAHLKLTAAFFGFLVSHYEIKGKSNEELLRQGWEYMKSYMIQWKVVDLEAVVDLQHIQVDDGVRSWTPTHTLAYLMWVDGRITLSSEVLSKHFSKFTLAMSYSEKSLSPPSRPRVTEKPLYLLLVSNVSDTYTSYGAMRCEDTVSGHHARMYPSLILWLTTSIVFMTISTVLATPMNLNGDLDTALRLGTSEPGTIAISKLDKIDSLELTLAPAMSSSDSSPAPEIDPLDLTLAPSSGIATKIVSPGKLRLSGALGIQKIDPFKQSARQRQYLRITPDFEMWLEHQNSQLTKPASQMRGSHHNIISNNNPMYQALPSTFSGQDLQDTDSRYLQTHEVSAHSLSTLHASASNSVQGPSTREPAAEHFANLMQYQHHSIIEPPTFESHPVQMSRVPEENVISETFRIGVDASPPPRGEHVAFIAPASRRSYIALHNNMPRLHNSGRQELWIRPKLRAKIAKWFDDMKSILIARIQEKQMIGITPDDIKRALSFAQSKLTTAFLAFLLQNYDHIERQGNQDIIRGGWDYLESSMAEFQYVNLDVVLNLKYYKEARGYWESNPDQILAYLMWKDGRNTFSSVILSRFLYGWEKLNGLKFPLPTK</sequence>
<dbReference type="HOGENOM" id="CLU_318079_0_0_1"/>
<keyword evidence="3" id="KW-1185">Reference proteome</keyword>
<feature type="region of interest" description="Disordered" evidence="1">
    <location>
        <begin position="215"/>
        <end position="235"/>
    </location>
</feature>
<protein>
    <submittedName>
        <fullName evidence="2">Uncharacterized protein</fullName>
    </submittedName>
</protein>
<gene>
    <name evidence="2" type="ORF">MELLADRAFT_102318</name>
</gene>
<evidence type="ECO:0000256" key="1">
    <source>
        <dbReference type="SAM" id="MobiDB-lite"/>
    </source>
</evidence>
<dbReference type="InParanoid" id="F4R7W7"/>
<reference evidence="3" key="1">
    <citation type="journal article" date="2011" name="Proc. Natl. Acad. Sci. U.S.A.">
        <title>Obligate biotrophy features unraveled by the genomic analysis of rust fungi.</title>
        <authorList>
            <person name="Duplessis S."/>
            <person name="Cuomo C.A."/>
            <person name="Lin Y.-C."/>
            <person name="Aerts A."/>
            <person name="Tisserant E."/>
            <person name="Veneault-Fourrey C."/>
            <person name="Joly D.L."/>
            <person name="Hacquard S."/>
            <person name="Amselem J."/>
            <person name="Cantarel B.L."/>
            <person name="Chiu R."/>
            <person name="Coutinho P.M."/>
            <person name="Feau N."/>
            <person name="Field M."/>
            <person name="Frey P."/>
            <person name="Gelhaye E."/>
            <person name="Goldberg J."/>
            <person name="Grabherr M.G."/>
            <person name="Kodira C.D."/>
            <person name="Kohler A."/>
            <person name="Kuees U."/>
            <person name="Lindquist E.A."/>
            <person name="Lucas S.M."/>
            <person name="Mago R."/>
            <person name="Mauceli E."/>
            <person name="Morin E."/>
            <person name="Murat C."/>
            <person name="Pangilinan J.L."/>
            <person name="Park R."/>
            <person name="Pearson M."/>
            <person name="Quesneville H."/>
            <person name="Rouhier N."/>
            <person name="Sakthikumar S."/>
            <person name="Salamov A.A."/>
            <person name="Schmutz J."/>
            <person name="Selles B."/>
            <person name="Shapiro H."/>
            <person name="Tanguay P."/>
            <person name="Tuskan G.A."/>
            <person name="Henrissat B."/>
            <person name="Van de Peer Y."/>
            <person name="Rouze P."/>
            <person name="Ellis J.G."/>
            <person name="Dodds P.N."/>
            <person name="Schein J.E."/>
            <person name="Zhong S."/>
            <person name="Hamelin R.C."/>
            <person name="Grigoriev I.V."/>
            <person name="Szabo L.J."/>
            <person name="Martin F."/>
        </authorList>
    </citation>
    <scope>NUCLEOTIDE SEQUENCE [LARGE SCALE GENOMIC DNA]</scope>
    <source>
        <strain evidence="3">98AG31 / pathotype 3-4-7</strain>
    </source>
</reference>
<dbReference type="GeneID" id="18921636"/>
<proteinExistence type="predicted"/>
<name>F4R7W7_MELLP</name>
<dbReference type="EMBL" id="GL883092">
    <property type="protein sequence ID" value="EGG11390.1"/>
    <property type="molecule type" value="Genomic_DNA"/>
</dbReference>
<organism evidence="3">
    <name type="scientific">Melampsora larici-populina (strain 98AG31 / pathotype 3-4-7)</name>
    <name type="common">Poplar leaf rust fungus</name>
    <dbReference type="NCBI Taxonomy" id="747676"/>
    <lineage>
        <taxon>Eukaryota</taxon>
        <taxon>Fungi</taxon>
        <taxon>Dikarya</taxon>
        <taxon>Basidiomycota</taxon>
        <taxon>Pucciniomycotina</taxon>
        <taxon>Pucciniomycetes</taxon>
        <taxon>Pucciniales</taxon>
        <taxon>Melampsoraceae</taxon>
        <taxon>Melampsora</taxon>
    </lineage>
</organism>
<accession>F4R7W7</accession>
<dbReference type="KEGG" id="mlr:MELLADRAFT_102318"/>
<evidence type="ECO:0000313" key="3">
    <source>
        <dbReference type="Proteomes" id="UP000001072"/>
    </source>
</evidence>
<dbReference type="RefSeq" id="XP_007405025.1">
    <property type="nucleotide sequence ID" value="XM_007404963.1"/>
</dbReference>
<evidence type="ECO:0000313" key="2">
    <source>
        <dbReference type="EMBL" id="EGG11390.1"/>
    </source>
</evidence>